<name>B3PEF7_CELJU</name>
<organism evidence="1 2">
    <name type="scientific">Cellvibrio japonicus (strain Ueda107)</name>
    <name type="common">Pseudomonas fluorescens subsp. cellulosa</name>
    <dbReference type="NCBI Taxonomy" id="498211"/>
    <lineage>
        <taxon>Bacteria</taxon>
        <taxon>Pseudomonadati</taxon>
        <taxon>Pseudomonadota</taxon>
        <taxon>Gammaproteobacteria</taxon>
        <taxon>Cellvibrionales</taxon>
        <taxon>Cellvibrionaceae</taxon>
        <taxon>Cellvibrio</taxon>
    </lineage>
</organism>
<keyword evidence="2" id="KW-1185">Reference proteome</keyword>
<dbReference type="STRING" id="498211.CJA_3259"/>
<proteinExistence type="predicted"/>
<sequence>MVELMRTPLVEKARVTLLTEKILQAMDGSTRASLIASKSIHTGESQKQAYWSLVPVSSQQSLLVNSSAGHWRLLAPGVFVMDEPSWKLQVAHSGAAPLILPVARVLRTEQDGKPMSLVIQVAYSPSVSSALLSPSSFSAAADLSVIYRESSLIDSFAETILRSPDHLGINKEHGQTP</sequence>
<protein>
    <submittedName>
        <fullName evidence="1">Uncharacterized protein</fullName>
    </submittedName>
</protein>
<dbReference type="Proteomes" id="UP000001036">
    <property type="component" value="Chromosome"/>
</dbReference>
<dbReference type="KEGG" id="cja:CJA_3259"/>
<dbReference type="EMBL" id="CP000934">
    <property type="protein sequence ID" value="ACE83896.1"/>
    <property type="molecule type" value="Genomic_DNA"/>
</dbReference>
<evidence type="ECO:0000313" key="1">
    <source>
        <dbReference type="EMBL" id="ACE83896.1"/>
    </source>
</evidence>
<reference evidence="1 2" key="1">
    <citation type="journal article" date="2008" name="J. Bacteriol.">
        <title>Insights into plant cell wall degradation from the genome sequence of the soil bacterium Cellvibrio japonicus.</title>
        <authorList>
            <person name="Deboy R.T."/>
            <person name="Mongodin E.F."/>
            <person name="Fouts D.E."/>
            <person name="Tailford L.E."/>
            <person name="Khouri H."/>
            <person name="Emerson J.B."/>
            <person name="Mohamoud Y."/>
            <person name="Watkins K."/>
            <person name="Henrissat B."/>
            <person name="Gilbert H.J."/>
            <person name="Nelson K.E."/>
        </authorList>
    </citation>
    <scope>NUCLEOTIDE SEQUENCE [LARGE SCALE GENOMIC DNA]</scope>
    <source>
        <strain evidence="1 2">Ueda107</strain>
    </source>
</reference>
<dbReference type="HOGENOM" id="CLU_1515266_0_0_6"/>
<gene>
    <name evidence="1" type="ordered locus">CJA_3259</name>
</gene>
<evidence type="ECO:0000313" key="2">
    <source>
        <dbReference type="Proteomes" id="UP000001036"/>
    </source>
</evidence>
<accession>B3PEF7</accession>
<dbReference type="AlphaFoldDB" id="B3PEF7"/>